<name>A0A1Q2MD98_9BACT</name>
<proteinExistence type="predicted"/>
<protein>
    <submittedName>
        <fullName evidence="2">Extracytoplasmic solute receptor protein YiaO</fullName>
    </submittedName>
</protein>
<dbReference type="GO" id="GO:0055085">
    <property type="term" value="P:transmembrane transport"/>
    <property type="evidence" value="ECO:0007669"/>
    <property type="project" value="InterPro"/>
</dbReference>
<dbReference type="NCBIfam" id="NF037995">
    <property type="entry name" value="TRAP_S1"/>
    <property type="match status" value="1"/>
</dbReference>
<dbReference type="Gene3D" id="3.40.190.170">
    <property type="entry name" value="Bacterial extracellular solute-binding protein, family 7"/>
    <property type="match status" value="1"/>
</dbReference>
<dbReference type="InterPro" id="IPR004682">
    <property type="entry name" value="TRAP_DctP"/>
</dbReference>
<sequence>MIRFGNLAVLAALLAVYGAEARTLRLAHGLNTEHPVHKGMVYMARRVEEISDGKLKIKIYPSEQLGNEKECIEALQLGYLAMTKTSSATMELFVEDYCVLGVPYLFRDSEHFWKVAMGPIGKEILDSGISKRLKGLCYYDAGARSFYARKPILSPADLCRDGKVLKVRVQNSPMATEMVNVMGGAATPIPWGELYSALDQGVVDAAENNPPSLYVSRHYEICKYYCLDEHARVPDILVISSRVWNSLSGEEQKWLEQAADESVAHQKKLWAEFEEFSLKEVAKNGVEIIEVEKQPFIDSVKPIWEKYKDGRVGELIRRIVEVE</sequence>
<dbReference type="NCBIfam" id="TIGR00787">
    <property type="entry name" value="dctP"/>
    <property type="match status" value="1"/>
</dbReference>
<dbReference type="GO" id="GO:0030288">
    <property type="term" value="C:outer membrane-bounded periplasmic space"/>
    <property type="evidence" value="ECO:0007669"/>
    <property type="project" value="InterPro"/>
</dbReference>
<dbReference type="PANTHER" id="PTHR33376:SF2">
    <property type="entry name" value="DICARBOXYLATE-BINDING PERIPLASMIC PROTEIN"/>
    <property type="match status" value="1"/>
</dbReference>
<evidence type="ECO:0000313" key="3">
    <source>
        <dbReference type="Proteomes" id="UP000188181"/>
    </source>
</evidence>
<dbReference type="KEGG" id="pbas:SMSP2_00631"/>
<dbReference type="InterPro" id="IPR018389">
    <property type="entry name" value="DctP_fam"/>
</dbReference>
<dbReference type="OrthoDB" id="9776801at2"/>
<dbReference type="InterPro" id="IPR038404">
    <property type="entry name" value="TRAP_DctP_sf"/>
</dbReference>
<evidence type="ECO:0000256" key="1">
    <source>
        <dbReference type="ARBA" id="ARBA00022729"/>
    </source>
</evidence>
<dbReference type="EMBL" id="CP019646">
    <property type="protein sequence ID" value="AQQ70287.1"/>
    <property type="molecule type" value="Genomic_DNA"/>
</dbReference>
<accession>A0A1Q2MD98</accession>
<dbReference type="RefSeq" id="WP_146682563.1">
    <property type="nucleotide sequence ID" value="NZ_CP019646.1"/>
</dbReference>
<dbReference type="CDD" id="cd13671">
    <property type="entry name" value="PBP2_TRAP_SBP_like_3"/>
    <property type="match status" value="1"/>
</dbReference>
<keyword evidence="1" id="KW-0732">Signal</keyword>
<dbReference type="PANTHER" id="PTHR33376">
    <property type="match status" value="1"/>
</dbReference>
<keyword evidence="2" id="KW-0675">Receptor</keyword>
<gene>
    <name evidence="2" type="primary">yiaO_1</name>
    <name evidence="2" type="ORF">SMSP2_00631</name>
</gene>
<reference evidence="3" key="1">
    <citation type="submission" date="2017-02" db="EMBL/GenBank/DDBJ databases">
        <title>Comparative genomics and description of representatives of a novel lineage of planctomycetes thriving in anoxic sediments.</title>
        <authorList>
            <person name="Spring S."/>
            <person name="Bunk B."/>
            <person name="Sproer C."/>
        </authorList>
    </citation>
    <scope>NUCLEOTIDE SEQUENCE [LARGE SCALE GENOMIC DNA]</scope>
    <source>
        <strain evidence="3">SM-Chi-D1</strain>
    </source>
</reference>
<dbReference type="PIRSF" id="PIRSF006470">
    <property type="entry name" value="DctB"/>
    <property type="match status" value="1"/>
</dbReference>
<dbReference type="STRING" id="1851148.SMSP2_00631"/>
<dbReference type="AlphaFoldDB" id="A0A1Q2MD98"/>
<dbReference type="Pfam" id="PF03480">
    <property type="entry name" value="DctP"/>
    <property type="match status" value="1"/>
</dbReference>
<organism evidence="2 3">
    <name type="scientific">Limihaloglobus sulfuriphilus</name>
    <dbReference type="NCBI Taxonomy" id="1851148"/>
    <lineage>
        <taxon>Bacteria</taxon>
        <taxon>Pseudomonadati</taxon>
        <taxon>Planctomycetota</taxon>
        <taxon>Phycisphaerae</taxon>
        <taxon>Sedimentisphaerales</taxon>
        <taxon>Sedimentisphaeraceae</taxon>
        <taxon>Limihaloglobus</taxon>
    </lineage>
</organism>
<dbReference type="GO" id="GO:0030246">
    <property type="term" value="F:carbohydrate binding"/>
    <property type="evidence" value="ECO:0007669"/>
    <property type="project" value="TreeGrafter"/>
</dbReference>
<evidence type="ECO:0000313" key="2">
    <source>
        <dbReference type="EMBL" id="AQQ70287.1"/>
    </source>
</evidence>
<keyword evidence="3" id="KW-1185">Reference proteome</keyword>
<dbReference type="Proteomes" id="UP000188181">
    <property type="component" value="Chromosome"/>
</dbReference>